<sequence length="878" mass="96524">MEPQPQDKEHHHPRTSAPTNATTTLNTRSPLHTKTDISSSVPVLRFPRPQGSRRLANWVSNSSPDLLQLPTMSDTNSLADSAYLIVQGPGTDSDETALTESTGSLPADPRPHDIQSWDGSEGQYDTDSDGGEESDSPSQASSIRYAEEVLHNPSSLLPANNQSIELREVEVKQLYTQGRHTIQEFSEEETEALAKDFGMANSPKRLNASIILDMANGALFLEEPLRILYVGPSEPKRDIILKLGSAIWASPANGTEATFGRHREGVYNLVPISSFGETPELDLMEASQYQIKVDHCTSISRKSNTSTSDARPEQYSLTFGHDAHYDISLSPFAAHPQWSQPHIAIFFVAQDDTDEDRDTRNLAVEFVSQLGTPSIFISDSHSFEKPTGAWVGGALTAGPHISLSSSDPQEPITPVRLPIDFTSFTNIDPRQMNRNLAHLTGMIEPLKSDDADAKLDEKVEGNKDRGIDWSRLREMAVEIFNENRSASLLVAGSVLFTVLAAISIQFLLGPAWSNQPDSLSGAAGISPHTTPVVTVTSTSLKEHTSTTTVVINVTSTKTVDIGRSQPSTSTLASALSFAGFLSDKPSDTPVEPLTKKTVCSAHVHRPNEILVRLPSATKERWLSKGAVAINVWRREVPLQVQLSSVDEGILINLGQNEAYGRFNVTVVTTKKPKINETLLVDFGRPKYAEAVSAGFQALYDIAKVVSSTTNDAVQMVEDTCAPAAAKLRGEATSIKDHIYEAGKAAQGCYEESIDRVKRSLVPDEMNKFLQETKVQLTRHIKTAQELREQFDKSVLQAQIGSKLWWLKLQGKTEEYAEYQRNASRLLKSTLSAKGKKESPEDAKCNGIFGKRRCKQKQQAPVKAQNFVKDSRWKRKIMG</sequence>
<feature type="compositionally biased region" description="Acidic residues" evidence="2">
    <location>
        <begin position="124"/>
        <end position="135"/>
    </location>
</feature>
<gene>
    <name evidence="3" type="ORF">QBC37DRAFT_16031</name>
</gene>
<evidence type="ECO:0000313" key="3">
    <source>
        <dbReference type="EMBL" id="KAK4218026.1"/>
    </source>
</evidence>
<feature type="compositionally biased region" description="Polar residues" evidence="2">
    <location>
        <begin position="58"/>
        <end position="72"/>
    </location>
</feature>
<dbReference type="EMBL" id="MU858055">
    <property type="protein sequence ID" value="KAK4218026.1"/>
    <property type="molecule type" value="Genomic_DNA"/>
</dbReference>
<dbReference type="AlphaFoldDB" id="A0AAN6YH79"/>
<keyword evidence="1" id="KW-0175">Coiled coil</keyword>
<evidence type="ECO:0000256" key="2">
    <source>
        <dbReference type="SAM" id="MobiDB-lite"/>
    </source>
</evidence>
<protein>
    <submittedName>
        <fullName evidence="3">Uncharacterized protein</fullName>
    </submittedName>
</protein>
<name>A0AAN6YH79_9PEZI</name>
<feature type="compositionally biased region" description="Polar residues" evidence="2">
    <location>
        <begin position="16"/>
        <end position="41"/>
    </location>
</feature>
<comment type="caution">
    <text evidence="3">The sequence shown here is derived from an EMBL/GenBank/DDBJ whole genome shotgun (WGS) entry which is preliminary data.</text>
</comment>
<feature type="compositionally biased region" description="Basic and acidic residues" evidence="2">
    <location>
        <begin position="1"/>
        <end position="10"/>
    </location>
</feature>
<evidence type="ECO:0000313" key="4">
    <source>
        <dbReference type="Proteomes" id="UP001301769"/>
    </source>
</evidence>
<feature type="region of interest" description="Disordered" evidence="2">
    <location>
        <begin position="87"/>
        <end position="141"/>
    </location>
</feature>
<keyword evidence="4" id="KW-1185">Reference proteome</keyword>
<feature type="coiled-coil region" evidence="1">
    <location>
        <begin position="769"/>
        <end position="828"/>
    </location>
</feature>
<proteinExistence type="predicted"/>
<accession>A0AAN6YH79</accession>
<evidence type="ECO:0000256" key="1">
    <source>
        <dbReference type="SAM" id="Coils"/>
    </source>
</evidence>
<reference evidence="3" key="1">
    <citation type="journal article" date="2023" name="Mol. Phylogenet. Evol.">
        <title>Genome-scale phylogeny and comparative genomics of the fungal order Sordariales.</title>
        <authorList>
            <person name="Hensen N."/>
            <person name="Bonometti L."/>
            <person name="Westerberg I."/>
            <person name="Brannstrom I.O."/>
            <person name="Guillou S."/>
            <person name="Cros-Aarteil S."/>
            <person name="Calhoun S."/>
            <person name="Haridas S."/>
            <person name="Kuo A."/>
            <person name="Mondo S."/>
            <person name="Pangilinan J."/>
            <person name="Riley R."/>
            <person name="LaButti K."/>
            <person name="Andreopoulos B."/>
            <person name="Lipzen A."/>
            <person name="Chen C."/>
            <person name="Yan M."/>
            <person name="Daum C."/>
            <person name="Ng V."/>
            <person name="Clum A."/>
            <person name="Steindorff A."/>
            <person name="Ohm R.A."/>
            <person name="Martin F."/>
            <person name="Silar P."/>
            <person name="Natvig D.O."/>
            <person name="Lalanne C."/>
            <person name="Gautier V."/>
            <person name="Ament-Velasquez S.L."/>
            <person name="Kruys A."/>
            <person name="Hutchinson M.I."/>
            <person name="Powell A.J."/>
            <person name="Barry K."/>
            <person name="Miller A.N."/>
            <person name="Grigoriev I.V."/>
            <person name="Debuchy R."/>
            <person name="Gladieux P."/>
            <person name="Hiltunen Thoren M."/>
            <person name="Johannesson H."/>
        </authorList>
    </citation>
    <scope>NUCLEOTIDE SEQUENCE</scope>
    <source>
        <strain evidence="3">PSN293</strain>
    </source>
</reference>
<organism evidence="3 4">
    <name type="scientific">Rhypophila decipiens</name>
    <dbReference type="NCBI Taxonomy" id="261697"/>
    <lineage>
        <taxon>Eukaryota</taxon>
        <taxon>Fungi</taxon>
        <taxon>Dikarya</taxon>
        <taxon>Ascomycota</taxon>
        <taxon>Pezizomycotina</taxon>
        <taxon>Sordariomycetes</taxon>
        <taxon>Sordariomycetidae</taxon>
        <taxon>Sordariales</taxon>
        <taxon>Naviculisporaceae</taxon>
        <taxon>Rhypophila</taxon>
    </lineage>
</organism>
<feature type="region of interest" description="Disordered" evidence="2">
    <location>
        <begin position="1"/>
        <end position="72"/>
    </location>
</feature>
<dbReference type="Proteomes" id="UP001301769">
    <property type="component" value="Unassembled WGS sequence"/>
</dbReference>
<reference evidence="3" key="2">
    <citation type="submission" date="2023-05" db="EMBL/GenBank/DDBJ databases">
        <authorList>
            <consortium name="Lawrence Berkeley National Laboratory"/>
            <person name="Steindorff A."/>
            <person name="Hensen N."/>
            <person name="Bonometti L."/>
            <person name="Westerberg I."/>
            <person name="Brannstrom I.O."/>
            <person name="Guillou S."/>
            <person name="Cros-Aarteil S."/>
            <person name="Calhoun S."/>
            <person name="Haridas S."/>
            <person name="Kuo A."/>
            <person name="Mondo S."/>
            <person name="Pangilinan J."/>
            <person name="Riley R."/>
            <person name="Labutti K."/>
            <person name="Andreopoulos B."/>
            <person name="Lipzen A."/>
            <person name="Chen C."/>
            <person name="Yanf M."/>
            <person name="Daum C."/>
            <person name="Ng V."/>
            <person name="Clum A."/>
            <person name="Ohm R."/>
            <person name="Martin F."/>
            <person name="Silar P."/>
            <person name="Natvig D."/>
            <person name="Lalanne C."/>
            <person name="Gautier V."/>
            <person name="Ament-Velasquez S.L."/>
            <person name="Kruys A."/>
            <person name="Hutchinson M.I."/>
            <person name="Powell A.J."/>
            <person name="Barry K."/>
            <person name="Miller A.N."/>
            <person name="Grigoriev I.V."/>
            <person name="Debuchy R."/>
            <person name="Gladieux P."/>
            <person name="Thoren M.H."/>
            <person name="Johannesson H."/>
        </authorList>
    </citation>
    <scope>NUCLEOTIDE SEQUENCE</scope>
    <source>
        <strain evidence="3">PSN293</strain>
    </source>
</reference>